<keyword evidence="4 5" id="KW-0545">Nucleotide biosynthesis</keyword>
<comment type="pathway">
    <text evidence="5">Pyrimidine metabolism; dTTP biosynthesis.</text>
</comment>
<evidence type="ECO:0000313" key="7">
    <source>
        <dbReference type="EMBL" id="MDN7026173.1"/>
    </source>
</evidence>
<organism evidence="7 8">
    <name type="scientific">Methanoculleus frigidifontis</name>
    <dbReference type="NCBI Taxonomy" id="2584085"/>
    <lineage>
        <taxon>Archaea</taxon>
        <taxon>Methanobacteriati</taxon>
        <taxon>Methanobacteriota</taxon>
        <taxon>Stenosarchaea group</taxon>
        <taxon>Methanomicrobia</taxon>
        <taxon>Methanomicrobiales</taxon>
        <taxon>Methanomicrobiaceae</taxon>
        <taxon>Methanoculleus</taxon>
    </lineage>
</organism>
<comment type="subunit">
    <text evidence="5">Monomer.</text>
</comment>
<proteinExistence type="inferred from homology"/>
<dbReference type="Proteomes" id="UP001168338">
    <property type="component" value="Unassembled WGS sequence"/>
</dbReference>
<comment type="similarity">
    <text evidence="5">Belongs to the thymidylate synthase family. Archaeal-type ThyA subfamily.</text>
</comment>
<dbReference type="InterPro" id="IPR036926">
    <property type="entry name" value="Thymidate_synth/dCMP_Mease_sf"/>
</dbReference>
<comment type="caution">
    <text evidence="7">The sequence shown here is derived from an EMBL/GenBank/DDBJ whole genome shotgun (WGS) entry which is preliminary data.</text>
</comment>
<evidence type="ECO:0000259" key="6">
    <source>
        <dbReference type="Pfam" id="PF00303"/>
    </source>
</evidence>
<dbReference type="PIRSF" id="PIRSF036752">
    <property type="entry name" value="TSase_MJ051"/>
    <property type="match status" value="1"/>
</dbReference>
<keyword evidence="3 5" id="KW-0808">Transferase</keyword>
<reference evidence="7" key="1">
    <citation type="submission" date="2019-05" db="EMBL/GenBank/DDBJ databases">
        <title>Methanoculleus sp. FWC-SCC1, a methanogenic archaeon isolated from deep marine cold seep.</title>
        <authorList>
            <person name="Chen Y.-W."/>
            <person name="Chen S.-C."/>
            <person name="Teng N.-H."/>
            <person name="Lai M.-C."/>
        </authorList>
    </citation>
    <scope>NUCLEOTIDE SEQUENCE</scope>
    <source>
        <strain evidence="7">FWC-SCC1</strain>
    </source>
</reference>
<evidence type="ECO:0000256" key="1">
    <source>
        <dbReference type="ARBA" id="ARBA00022490"/>
    </source>
</evidence>
<evidence type="ECO:0000256" key="2">
    <source>
        <dbReference type="ARBA" id="ARBA00022603"/>
    </source>
</evidence>
<evidence type="ECO:0000313" key="8">
    <source>
        <dbReference type="Proteomes" id="UP001168338"/>
    </source>
</evidence>
<name>A0ABT8MDZ8_9EURY</name>
<dbReference type="HAMAP" id="MF_01686">
    <property type="entry name" value="Thymidy_synth_arch"/>
    <property type="match status" value="1"/>
</dbReference>
<evidence type="ECO:0000256" key="4">
    <source>
        <dbReference type="ARBA" id="ARBA00022727"/>
    </source>
</evidence>
<dbReference type="InterPro" id="IPR023451">
    <property type="entry name" value="Thymidate_synth/dCMP_Mease_dom"/>
</dbReference>
<gene>
    <name evidence="5" type="primary">thyA</name>
    <name evidence="7" type="ORF">FGU65_15020</name>
</gene>
<comment type="subcellular location">
    <subcellularLocation>
        <location evidence="5">Cytoplasm</location>
    </subcellularLocation>
</comment>
<dbReference type="Gene3D" id="3.30.572.10">
    <property type="entry name" value="Thymidylate synthase/dCMP hydroxymethylase domain"/>
    <property type="match status" value="1"/>
</dbReference>
<dbReference type="GO" id="GO:0004799">
    <property type="term" value="F:thymidylate synthase activity"/>
    <property type="evidence" value="ECO:0007669"/>
    <property type="project" value="UniProtKB-EC"/>
</dbReference>
<evidence type="ECO:0000256" key="3">
    <source>
        <dbReference type="ARBA" id="ARBA00022679"/>
    </source>
</evidence>
<evidence type="ECO:0000256" key="5">
    <source>
        <dbReference type="HAMAP-Rule" id="MF_01686"/>
    </source>
</evidence>
<dbReference type="InterPro" id="IPR045097">
    <property type="entry name" value="Thymidate_synth/dCMP_Mease"/>
</dbReference>
<keyword evidence="1 5" id="KW-0963">Cytoplasm</keyword>
<dbReference type="RefSeq" id="WP_301665381.1">
    <property type="nucleotide sequence ID" value="NZ_VCYH01000017.1"/>
</dbReference>
<accession>A0ABT8MDZ8</accession>
<keyword evidence="2 5" id="KW-0489">Methyltransferase</keyword>
<feature type="domain" description="Thymidylate synthase/dCMP hydroxymethylase" evidence="6">
    <location>
        <begin position="84"/>
        <end position="206"/>
    </location>
</feature>
<feature type="active site" evidence="5">
    <location>
        <position position="141"/>
    </location>
</feature>
<dbReference type="Pfam" id="PF00303">
    <property type="entry name" value="Thymidylat_synt"/>
    <property type="match status" value="1"/>
</dbReference>
<dbReference type="NCBIfam" id="TIGR03283">
    <property type="entry name" value="thy_syn_methano"/>
    <property type="match status" value="1"/>
</dbReference>
<dbReference type="InterPro" id="IPR014620">
    <property type="entry name" value="Thymidylate_synthase_arc"/>
</dbReference>
<dbReference type="SUPFAM" id="SSF55831">
    <property type="entry name" value="Thymidylate synthase/dCMP hydroxymethylase"/>
    <property type="match status" value="1"/>
</dbReference>
<protein>
    <recommendedName>
        <fullName evidence="5">Putative thymidylate synthase</fullName>
        <shortName evidence="5">TS</shortName>
        <shortName evidence="5">TSase</shortName>
        <ecNumber evidence="5">2.1.1.-</ecNumber>
    </recommendedName>
</protein>
<comment type="function">
    <text evidence="5">May catalyze the biosynthesis of dTMP using an unknown cosubstrate.</text>
</comment>
<dbReference type="GO" id="GO:0032259">
    <property type="term" value="P:methylation"/>
    <property type="evidence" value="ECO:0007669"/>
    <property type="project" value="UniProtKB-KW"/>
</dbReference>
<dbReference type="EMBL" id="VCYH01000017">
    <property type="protein sequence ID" value="MDN7026173.1"/>
    <property type="molecule type" value="Genomic_DNA"/>
</dbReference>
<keyword evidence="8" id="KW-1185">Reference proteome</keyword>
<dbReference type="PANTHER" id="PTHR11548:SF1">
    <property type="entry name" value="THYMIDYLATE SYNTHASE 1"/>
    <property type="match status" value="1"/>
</dbReference>
<sequence length="241" mass="27198">MKIIRAPTLARAHELAVKAVLEKGWVLNTEDEEATIEYEEIALDIENPFSEPMASPCSRFQQRFLEQYADNLLNGSEAAFEYDYHRRLFDWGETLTQDGADVHVDQIAYIVRKLKESPATRRGVAVTWNPAVDESLDDCPCLQLVQCILRDGKLQMKVVFRSNDMLSAAGANMYALVHLQKRIADEIGAAYGRYTHIALVPHVYYKRDLNDIVPFCKKGAAMQPVPEVCSLCGECSRASLR</sequence>
<dbReference type="PANTHER" id="PTHR11548">
    <property type="entry name" value="THYMIDYLATE SYNTHASE 1"/>
    <property type="match status" value="1"/>
</dbReference>
<dbReference type="EC" id="2.1.1.-" evidence="5"/>